<evidence type="ECO:0000256" key="1">
    <source>
        <dbReference type="ARBA" id="ARBA00004496"/>
    </source>
</evidence>
<feature type="domain" description="HPr" evidence="5">
    <location>
        <begin position="1"/>
        <end position="88"/>
    </location>
</feature>
<proteinExistence type="inferred from homology"/>
<dbReference type="PANTHER" id="PTHR33705:SF2">
    <property type="entry name" value="PHOSPHOCARRIER PROTEIN NPR"/>
    <property type="match status" value="1"/>
</dbReference>
<dbReference type="PROSITE" id="PS00589">
    <property type="entry name" value="PTS_HPR_SER"/>
    <property type="match status" value="1"/>
</dbReference>
<organism evidence="6 7">
    <name type="scientific">Marinobacterium maritimum</name>
    <dbReference type="NCBI Taxonomy" id="500162"/>
    <lineage>
        <taxon>Bacteria</taxon>
        <taxon>Pseudomonadati</taxon>
        <taxon>Pseudomonadota</taxon>
        <taxon>Gammaproteobacteria</taxon>
        <taxon>Oceanospirillales</taxon>
        <taxon>Oceanospirillaceae</taxon>
        <taxon>Marinobacterium</taxon>
    </lineage>
</organism>
<gene>
    <name evidence="6" type="ORF">GCM10009104_15000</name>
</gene>
<keyword evidence="4" id="KW-0598">Phosphotransferase system</keyword>
<keyword evidence="7" id="KW-1185">Reference proteome</keyword>
<protein>
    <submittedName>
        <fullName evidence="6">HPr family phosphocarrier protein</fullName>
    </submittedName>
</protein>
<evidence type="ECO:0000313" key="6">
    <source>
        <dbReference type="EMBL" id="GAA0689508.1"/>
    </source>
</evidence>
<dbReference type="InterPro" id="IPR035895">
    <property type="entry name" value="HPr-like_sf"/>
</dbReference>
<dbReference type="Pfam" id="PF00381">
    <property type="entry name" value="PTS-HPr"/>
    <property type="match status" value="1"/>
</dbReference>
<dbReference type="InterPro" id="IPR000032">
    <property type="entry name" value="HPr-like"/>
</dbReference>
<sequence length="89" mass="9810">MIEKRLTIINKLGLHARAAAKLVTTASQFQSDIRITRDSREIDGKSIMSVMMLAASKGTELQLSAHGEDEQAALEALEALINNRFDEPE</sequence>
<evidence type="ECO:0000259" key="5">
    <source>
        <dbReference type="PROSITE" id="PS51350"/>
    </source>
</evidence>
<dbReference type="Proteomes" id="UP001499915">
    <property type="component" value="Unassembled WGS sequence"/>
</dbReference>
<evidence type="ECO:0000256" key="4">
    <source>
        <dbReference type="ARBA" id="ARBA00022683"/>
    </source>
</evidence>
<reference evidence="6 7" key="1">
    <citation type="journal article" date="2019" name="Int. J. Syst. Evol. Microbiol.">
        <title>The Global Catalogue of Microorganisms (GCM) 10K type strain sequencing project: providing services to taxonomists for standard genome sequencing and annotation.</title>
        <authorList>
            <consortium name="The Broad Institute Genomics Platform"/>
            <consortium name="The Broad Institute Genome Sequencing Center for Infectious Disease"/>
            <person name="Wu L."/>
            <person name="Ma J."/>
        </authorList>
    </citation>
    <scope>NUCLEOTIDE SEQUENCE [LARGE SCALE GENOMIC DNA]</scope>
    <source>
        <strain evidence="6 7">JCM 15134</strain>
    </source>
</reference>
<comment type="similarity">
    <text evidence="2">Belongs to the HPr family.</text>
</comment>
<dbReference type="CDD" id="cd00367">
    <property type="entry name" value="PTS-HPr_like"/>
    <property type="match status" value="1"/>
</dbReference>
<dbReference type="PROSITE" id="PS51350">
    <property type="entry name" value="PTS_HPR_DOM"/>
    <property type="match status" value="1"/>
</dbReference>
<dbReference type="EMBL" id="BAAAET010000002">
    <property type="protein sequence ID" value="GAA0689508.1"/>
    <property type="molecule type" value="Genomic_DNA"/>
</dbReference>
<dbReference type="NCBIfam" id="TIGR01003">
    <property type="entry name" value="PTS_HPr_family"/>
    <property type="match status" value="1"/>
</dbReference>
<dbReference type="InterPro" id="IPR050399">
    <property type="entry name" value="HPr"/>
</dbReference>
<dbReference type="Gene3D" id="3.30.1340.10">
    <property type="entry name" value="HPr-like"/>
    <property type="match status" value="1"/>
</dbReference>
<dbReference type="PANTHER" id="PTHR33705">
    <property type="entry name" value="PHOSPHOCARRIER PROTEIN HPR"/>
    <property type="match status" value="1"/>
</dbReference>
<comment type="caution">
    <text evidence="6">The sequence shown here is derived from an EMBL/GenBank/DDBJ whole genome shotgun (WGS) entry which is preliminary data.</text>
</comment>
<keyword evidence="3" id="KW-0963">Cytoplasm</keyword>
<dbReference type="InterPro" id="IPR001020">
    <property type="entry name" value="PTS_HPr_His_P_site"/>
</dbReference>
<dbReference type="InterPro" id="IPR002114">
    <property type="entry name" value="PTS_HPr_Ser_P_site"/>
</dbReference>
<dbReference type="RefSeq" id="WP_343804518.1">
    <property type="nucleotide sequence ID" value="NZ_BAAAET010000002.1"/>
</dbReference>
<evidence type="ECO:0000256" key="3">
    <source>
        <dbReference type="ARBA" id="ARBA00022490"/>
    </source>
</evidence>
<dbReference type="PRINTS" id="PR00107">
    <property type="entry name" value="PHOSPHOCPHPR"/>
</dbReference>
<accession>A0ABN1I586</accession>
<evidence type="ECO:0000256" key="2">
    <source>
        <dbReference type="ARBA" id="ARBA00010736"/>
    </source>
</evidence>
<dbReference type="SUPFAM" id="SSF55594">
    <property type="entry name" value="HPr-like"/>
    <property type="match status" value="1"/>
</dbReference>
<dbReference type="PROSITE" id="PS00369">
    <property type="entry name" value="PTS_HPR_HIS"/>
    <property type="match status" value="1"/>
</dbReference>
<comment type="subcellular location">
    <subcellularLocation>
        <location evidence="1">Cytoplasm</location>
    </subcellularLocation>
</comment>
<evidence type="ECO:0000313" key="7">
    <source>
        <dbReference type="Proteomes" id="UP001499915"/>
    </source>
</evidence>
<name>A0ABN1I586_9GAMM</name>